<dbReference type="KEGG" id="nmk:CHR53_13055"/>
<dbReference type="PANTHER" id="PTHR11748">
    <property type="entry name" value="D-LACTATE DEHYDROGENASE"/>
    <property type="match status" value="1"/>
</dbReference>
<evidence type="ECO:0000313" key="5">
    <source>
        <dbReference type="EMBL" id="AZU62134.1"/>
    </source>
</evidence>
<gene>
    <name evidence="5" type="ORF">CHR53_13055</name>
</gene>
<dbReference type="InterPro" id="IPR006094">
    <property type="entry name" value="Oxid_FAD_bind_N"/>
</dbReference>
<dbReference type="SUPFAM" id="SSF56176">
    <property type="entry name" value="FAD-binding/transporter-associated domain-like"/>
    <property type="match status" value="1"/>
</dbReference>
<name>A0A3T0HYB3_9BACI</name>
<dbReference type="STRING" id="1193713.GCA_001636315_05050"/>
<evidence type="ECO:0000256" key="2">
    <source>
        <dbReference type="ARBA" id="ARBA00022827"/>
    </source>
</evidence>
<keyword evidence="2" id="KW-0274">FAD</keyword>
<dbReference type="GO" id="GO:0008720">
    <property type="term" value="F:D-lactate dehydrogenase (NAD+) activity"/>
    <property type="evidence" value="ECO:0007669"/>
    <property type="project" value="TreeGrafter"/>
</dbReference>
<dbReference type="PANTHER" id="PTHR11748:SF119">
    <property type="entry name" value="D-2-HYDROXYGLUTARATE DEHYDROGENASE"/>
    <property type="match status" value="1"/>
</dbReference>
<keyword evidence="6" id="KW-1185">Reference proteome</keyword>
<dbReference type="AlphaFoldDB" id="A0A3T0HYB3"/>
<protein>
    <submittedName>
        <fullName evidence="5">FAD-linked oxidase</fullName>
    </submittedName>
</protein>
<sequence length="450" mass="51025">MNEVNDFNEKLSSIVGRENVIVDLSSRKQLSKDFYWYSPVLTDMLDDKIADYIVKPSNEEEIKGILSIAVQNKIPVTVRGAGTGNYGQIIPMDGGILIDTTRMNRIIQIEDGSIRVEPGVKLGLIEKKLREGNQELCIYPSTFIKATAGGFVSGGSGGIGSISWGNLWDGNVLELRVLTMEENPRVLTVKGEEMMNYIHSYGTTGILTEVVFRTTKRVEWKQCIASFSNLENSLIFSEKIAKDSTIKKRSISTCEWPIPSYFQPLEKVIEPDKHIVILEVEDHSFELVKSLVSEHEGTVTYEIPPSNYQKGIRLSDFTWNHTTLWALRANEKMTYLQGSFSLDSYLEQIKLIKEKYKDEFYNHFDWMRSNGEIIPQQIPLVRYKTKEHLSEMISFCESIGVKIFDPHTNLLDKGGWEAYIDSVVQKKNENDPYGLLNPGKIGVVTDLVKG</sequence>
<dbReference type="Gene3D" id="3.30.465.10">
    <property type="match status" value="1"/>
</dbReference>
<evidence type="ECO:0000259" key="4">
    <source>
        <dbReference type="PROSITE" id="PS51387"/>
    </source>
</evidence>
<proteinExistence type="predicted"/>
<dbReference type="GO" id="GO:0004458">
    <property type="term" value="F:D-lactate dehydrogenase (cytochrome) activity"/>
    <property type="evidence" value="ECO:0007669"/>
    <property type="project" value="TreeGrafter"/>
</dbReference>
<keyword evidence="3" id="KW-0560">Oxidoreductase</keyword>
<evidence type="ECO:0000256" key="1">
    <source>
        <dbReference type="ARBA" id="ARBA00022630"/>
    </source>
</evidence>
<accession>A0A3T0HYB3</accession>
<evidence type="ECO:0000256" key="3">
    <source>
        <dbReference type="ARBA" id="ARBA00023002"/>
    </source>
</evidence>
<dbReference type="Proteomes" id="UP000282892">
    <property type="component" value="Chromosome"/>
</dbReference>
<reference evidence="5 6" key="1">
    <citation type="submission" date="2017-07" db="EMBL/GenBank/DDBJ databases">
        <title>The complete genome sequence of Bacillus mesonae strain H20-5, an efficient strain improving plant abiotic stress resistance.</title>
        <authorList>
            <person name="Kim S.Y."/>
            <person name="Song H."/>
            <person name="Sang M.K."/>
            <person name="Weon H.-Y."/>
            <person name="Song J."/>
        </authorList>
    </citation>
    <scope>NUCLEOTIDE SEQUENCE [LARGE SCALE GENOMIC DNA]</scope>
    <source>
        <strain evidence="5 6">H20-5</strain>
    </source>
</reference>
<dbReference type="InterPro" id="IPR016166">
    <property type="entry name" value="FAD-bd_PCMH"/>
</dbReference>
<keyword evidence="1" id="KW-0285">Flavoprotein</keyword>
<dbReference type="GO" id="GO:0071949">
    <property type="term" value="F:FAD binding"/>
    <property type="evidence" value="ECO:0007669"/>
    <property type="project" value="InterPro"/>
</dbReference>
<dbReference type="SUPFAM" id="SSF55103">
    <property type="entry name" value="FAD-linked oxidases, C-terminal domain"/>
    <property type="match status" value="1"/>
</dbReference>
<dbReference type="InterPro" id="IPR016169">
    <property type="entry name" value="FAD-bd_PCMH_sub2"/>
</dbReference>
<dbReference type="GO" id="GO:1903457">
    <property type="term" value="P:lactate catabolic process"/>
    <property type="evidence" value="ECO:0007669"/>
    <property type="project" value="TreeGrafter"/>
</dbReference>
<organism evidence="5 6">
    <name type="scientific">Neobacillus mesonae</name>
    <dbReference type="NCBI Taxonomy" id="1193713"/>
    <lineage>
        <taxon>Bacteria</taxon>
        <taxon>Bacillati</taxon>
        <taxon>Bacillota</taxon>
        <taxon>Bacilli</taxon>
        <taxon>Bacillales</taxon>
        <taxon>Bacillaceae</taxon>
        <taxon>Neobacillus</taxon>
    </lineage>
</organism>
<dbReference type="Pfam" id="PF01565">
    <property type="entry name" value="FAD_binding_4"/>
    <property type="match status" value="1"/>
</dbReference>
<dbReference type="EMBL" id="CP022572">
    <property type="protein sequence ID" value="AZU62134.1"/>
    <property type="molecule type" value="Genomic_DNA"/>
</dbReference>
<evidence type="ECO:0000313" key="6">
    <source>
        <dbReference type="Proteomes" id="UP000282892"/>
    </source>
</evidence>
<dbReference type="PROSITE" id="PS51387">
    <property type="entry name" value="FAD_PCMH"/>
    <property type="match status" value="1"/>
</dbReference>
<dbReference type="OrthoDB" id="9811261at2"/>
<dbReference type="InterPro" id="IPR016164">
    <property type="entry name" value="FAD-linked_Oxase-like_C"/>
</dbReference>
<dbReference type="InterPro" id="IPR036318">
    <property type="entry name" value="FAD-bd_PCMH-like_sf"/>
</dbReference>
<feature type="domain" description="FAD-binding PCMH-type" evidence="4">
    <location>
        <begin position="45"/>
        <end position="217"/>
    </location>
</feature>